<feature type="compositionally biased region" description="Basic and acidic residues" evidence="2">
    <location>
        <begin position="108"/>
        <end position="130"/>
    </location>
</feature>
<feature type="domain" description="DUF7046" evidence="3">
    <location>
        <begin position="672"/>
        <end position="765"/>
    </location>
</feature>
<dbReference type="Proteomes" id="UP001417504">
    <property type="component" value="Unassembled WGS sequence"/>
</dbReference>
<keyword evidence="1" id="KW-0175">Coiled coil</keyword>
<dbReference type="PANTHER" id="PTHR31149:SF10">
    <property type="entry name" value="OS05G0100900 PROTEIN"/>
    <property type="match status" value="1"/>
</dbReference>
<organism evidence="5 6">
    <name type="scientific">Stephania japonica</name>
    <dbReference type="NCBI Taxonomy" id="461633"/>
    <lineage>
        <taxon>Eukaryota</taxon>
        <taxon>Viridiplantae</taxon>
        <taxon>Streptophyta</taxon>
        <taxon>Embryophyta</taxon>
        <taxon>Tracheophyta</taxon>
        <taxon>Spermatophyta</taxon>
        <taxon>Magnoliopsida</taxon>
        <taxon>Ranunculales</taxon>
        <taxon>Menispermaceae</taxon>
        <taxon>Menispermoideae</taxon>
        <taxon>Cissampelideae</taxon>
        <taxon>Stephania</taxon>
    </lineage>
</organism>
<evidence type="ECO:0000259" key="4">
    <source>
        <dbReference type="Pfam" id="PF23197"/>
    </source>
</evidence>
<dbReference type="GO" id="GO:0005886">
    <property type="term" value="C:plasma membrane"/>
    <property type="evidence" value="ECO:0007669"/>
    <property type="project" value="TreeGrafter"/>
</dbReference>
<dbReference type="Gene3D" id="2.60.40.2700">
    <property type="match status" value="1"/>
</dbReference>
<dbReference type="FunFam" id="2.60.40.2700:FF:000001">
    <property type="entry name" value="Transmembrane protein"/>
    <property type="match status" value="1"/>
</dbReference>
<dbReference type="InterPro" id="IPR056284">
    <property type="entry name" value="AIR9-like_A9"/>
</dbReference>
<dbReference type="Pfam" id="PF23080">
    <property type="entry name" value="DUF7046"/>
    <property type="match status" value="1"/>
</dbReference>
<protein>
    <submittedName>
        <fullName evidence="5">Uncharacterized protein</fullName>
    </submittedName>
</protein>
<feature type="compositionally biased region" description="Polar residues" evidence="2">
    <location>
        <begin position="480"/>
        <end position="489"/>
    </location>
</feature>
<feature type="coiled-coil region" evidence="1">
    <location>
        <begin position="59"/>
        <end position="86"/>
    </location>
</feature>
<dbReference type="InterPro" id="IPR055474">
    <property type="entry name" value="DUF7046"/>
</dbReference>
<evidence type="ECO:0000259" key="3">
    <source>
        <dbReference type="Pfam" id="PF23080"/>
    </source>
</evidence>
<feature type="compositionally biased region" description="Low complexity" evidence="2">
    <location>
        <begin position="165"/>
        <end position="178"/>
    </location>
</feature>
<feature type="region of interest" description="Disordered" evidence="2">
    <location>
        <begin position="91"/>
        <end position="134"/>
    </location>
</feature>
<accession>A0AAP0EBX6</accession>
<feature type="coiled-coil region" evidence="1">
    <location>
        <begin position="211"/>
        <end position="238"/>
    </location>
</feature>
<evidence type="ECO:0000313" key="6">
    <source>
        <dbReference type="Proteomes" id="UP001417504"/>
    </source>
</evidence>
<evidence type="ECO:0000313" key="5">
    <source>
        <dbReference type="EMBL" id="KAK9090441.1"/>
    </source>
</evidence>
<feature type="region of interest" description="Disordered" evidence="2">
    <location>
        <begin position="478"/>
        <end position="556"/>
    </location>
</feature>
<comment type="caution">
    <text evidence="5">The sequence shown here is derived from an EMBL/GenBank/DDBJ whole genome shotgun (WGS) entry which is preliminary data.</text>
</comment>
<dbReference type="AlphaFoldDB" id="A0AAP0EBX6"/>
<sequence>MGMYEEKVGNELVHVPDARSQWKSGAMDGGIGNFVDKFSGLGVNDSARDNSLFQVMKAVEAAESTIKQQVEENNRLRAELQKRTSELQGYDSFSSPLFGQKSNGMNETRSRSDGFKDEHACGPYETHESELSSSESQYCSVSNKVNGSLKVLPGRQAAVYDSRFARPSSPSSTSLSPSRHQRDGEYDIKNKSSGHGLMPISEINSESSPWKQDLVLKVRQHEEEISQLHKHLAEYSIKESQIRNEKSVLEKRIAFMRKAFDQQQQDLVDAASKSLSYRQDIIEENIRLTYALQAAQQERSIFISSLLPLLAEYSLQPQVPDAQSIANNLKVLFKHLQEKLLLIEAKLKESQYQITPWQPDSWNYPNFVPLSPTPSTNTAVSASNKMGLELVSQRAYPHGQTPASPPPNAQQAMPWDSTGYNNDPTNLVGGLTRNMEPDNFGRLSPSAIRNSAAHVVPAQLLSQGDSHSKHFTEDVMRNQPPFNELSSGSDMDDHDASGNQIGKDRSVQWASGNSPYLTSGHDDPNSAFSHFLPPVLEEPSSSLSEAAEDDPLPGIDSLQISGEAFPGRELQACGYSINGTTNCNFEWVRYLEDGSVNYIEGAKQPNYLVTADDVDSYLAIEVQPLDNRKRKGELVKVFANDHGKITCDNEMQDEIQKTLYGGHASYEVSLAVGYIDIWEPAILAIKREGFSIKCTGPRGVVVAEKFQPSTVVSIPYGHPTAFSLVTSDGTEKTLRMNSSSSRDTTVLIMRLFIMQAVEKRKGRKKGLFFHK</sequence>
<feature type="region of interest" description="Disordered" evidence="2">
    <location>
        <begin position="161"/>
        <end position="203"/>
    </location>
</feature>
<dbReference type="PANTHER" id="PTHR31149">
    <property type="entry name" value="EXPRESSED PROTEIN"/>
    <property type="match status" value="1"/>
</dbReference>
<proteinExistence type="predicted"/>
<feature type="compositionally biased region" description="Polar residues" evidence="2">
    <location>
        <begin position="508"/>
        <end position="517"/>
    </location>
</feature>
<dbReference type="Pfam" id="PF23197">
    <property type="entry name" value="IG_AIR9"/>
    <property type="match status" value="1"/>
</dbReference>
<evidence type="ECO:0000256" key="1">
    <source>
        <dbReference type="SAM" id="Coils"/>
    </source>
</evidence>
<feature type="compositionally biased region" description="Basic and acidic residues" evidence="2">
    <location>
        <begin position="180"/>
        <end position="190"/>
    </location>
</feature>
<keyword evidence="6" id="KW-1185">Reference proteome</keyword>
<feature type="compositionally biased region" description="Polar residues" evidence="2">
    <location>
        <begin position="91"/>
        <end position="107"/>
    </location>
</feature>
<feature type="region of interest" description="Disordered" evidence="2">
    <location>
        <begin position="395"/>
        <end position="419"/>
    </location>
</feature>
<dbReference type="EMBL" id="JBBNAE010000010">
    <property type="protein sequence ID" value="KAK9090441.1"/>
    <property type="molecule type" value="Genomic_DNA"/>
</dbReference>
<gene>
    <name evidence="5" type="ORF">Sjap_023618</name>
</gene>
<evidence type="ECO:0000256" key="2">
    <source>
        <dbReference type="SAM" id="MobiDB-lite"/>
    </source>
</evidence>
<feature type="domain" description="AIR9-like A9" evidence="4">
    <location>
        <begin position="556"/>
        <end position="637"/>
    </location>
</feature>
<reference evidence="5 6" key="1">
    <citation type="submission" date="2024-01" db="EMBL/GenBank/DDBJ databases">
        <title>Genome assemblies of Stephania.</title>
        <authorList>
            <person name="Yang L."/>
        </authorList>
    </citation>
    <scope>NUCLEOTIDE SEQUENCE [LARGE SCALE GENOMIC DNA]</scope>
    <source>
        <strain evidence="5">QJT</strain>
        <tissue evidence="5">Leaf</tissue>
    </source>
</reference>
<name>A0AAP0EBX6_9MAGN</name>